<protein>
    <submittedName>
        <fullName evidence="1">Uncharacterized protein</fullName>
    </submittedName>
</protein>
<dbReference type="Proteomes" id="UP000593567">
    <property type="component" value="Unassembled WGS sequence"/>
</dbReference>
<name>A0A7J7JHB2_BUGNE</name>
<proteinExistence type="predicted"/>
<keyword evidence="2" id="KW-1185">Reference proteome</keyword>
<sequence length="266" mass="31128">MRVPVSPPAPLCKPPIPPEYACGPVPRFSEKPFWLPVRVPPNPENPGIDIYNEASADIQPYLERKYRHIQRVCTKRPSHRFNVFLNQVNNIEPTMVETITDSEQVVKQDVVYRRPRFSQVIQNYPEIKPDRFVKENVENTLAECFRQMRRGASIYADPCPIGMLRSERETLCWRLDLVERDVILGEGWKVFAVSVMSLDQTDLEMIDEFSCKYRCQVVEVVLDHWYKLFTLRSAKCLLPATKHSIIQVLHKLDKLDLLYHMGWQDE</sequence>
<comment type="caution">
    <text evidence="1">The sequence shown here is derived from an EMBL/GenBank/DDBJ whole genome shotgun (WGS) entry which is preliminary data.</text>
</comment>
<evidence type="ECO:0000313" key="2">
    <source>
        <dbReference type="Proteomes" id="UP000593567"/>
    </source>
</evidence>
<organism evidence="1 2">
    <name type="scientific">Bugula neritina</name>
    <name type="common">Brown bryozoan</name>
    <name type="synonym">Sertularia neritina</name>
    <dbReference type="NCBI Taxonomy" id="10212"/>
    <lineage>
        <taxon>Eukaryota</taxon>
        <taxon>Metazoa</taxon>
        <taxon>Spiralia</taxon>
        <taxon>Lophotrochozoa</taxon>
        <taxon>Bryozoa</taxon>
        <taxon>Gymnolaemata</taxon>
        <taxon>Cheilostomatida</taxon>
        <taxon>Flustrina</taxon>
        <taxon>Buguloidea</taxon>
        <taxon>Bugulidae</taxon>
        <taxon>Bugula</taxon>
    </lineage>
</organism>
<accession>A0A7J7JHB2</accession>
<evidence type="ECO:0000313" key="1">
    <source>
        <dbReference type="EMBL" id="KAF6025732.1"/>
    </source>
</evidence>
<gene>
    <name evidence="1" type="ORF">EB796_015983</name>
</gene>
<dbReference type="EMBL" id="VXIV02002437">
    <property type="protein sequence ID" value="KAF6025732.1"/>
    <property type="molecule type" value="Genomic_DNA"/>
</dbReference>
<dbReference type="AlphaFoldDB" id="A0A7J7JHB2"/>
<reference evidence="1" key="1">
    <citation type="submission" date="2020-06" db="EMBL/GenBank/DDBJ databases">
        <title>Draft genome of Bugula neritina, a colonial animal packing powerful symbionts and potential medicines.</title>
        <authorList>
            <person name="Rayko M."/>
        </authorList>
    </citation>
    <scope>NUCLEOTIDE SEQUENCE [LARGE SCALE GENOMIC DNA]</scope>
    <source>
        <strain evidence="1">Kwan_BN1</strain>
    </source>
</reference>